<name>A0ABM0ISW2_ECHTE</name>
<dbReference type="PANTHER" id="PTHR15347">
    <property type="entry name" value="SPERM-ASSOCIATED ANTIGEN 5"/>
    <property type="match status" value="1"/>
</dbReference>
<feature type="compositionally biased region" description="Polar residues" evidence="2">
    <location>
        <begin position="55"/>
        <end position="73"/>
    </location>
</feature>
<dbReference type="PANTHER" id="PTHR15347:SF1">
    <property type="entry name" value="SPERM-ASSOCIATED ANTIGEN 5"/>
    <property type="match status" value="1"/>
</dbReference>
<proteinExistence type="predicted"/>
<evidence type="ECO:0000313" key="4">
    <source>
        <dbReference type="RefSeq" id="XP_004706982.1"/>
    </source>
</evidence>
<reference evidence="4" key="1">
    <citation type="submission" date="2025-08" db="UniProtKB">
        <authorList>
            <consortium name="RefSeq"/>
        </authorList>
    </citation>
    <scope>IDENTIFICATION</scope>
</reference>
<feature type="region of interest" description="Disordered" evidence="2">
    <location>
        <begin position="454"/>
        <end position="478"/>
    </location>
</feature>
<feature type="compositionally biased region" description="Basic and acidic residues" evidence="2">
    <location>
        <begin position="217"/>
        <end position="226"/>
    </location>
</feature>
<evidence type="ECO:0000256" key="1">
    <source>
        <dbReference type="SAM" id="Coils"/>
    </source>
</evidence>
<feature type="region of interest" description="Disordered" evidence="2">
    <location>
        <begin position="1"/>
        <end position="75"/>
    </location>
</feature>
<feature type="coiled-coil region" evidence="1">
    <location>
        <begin position="1004"/>
        <end position="1094"/>
    </location>
</feature>
<feature type="region of interest" description="Disordered" evidence="2">
    <location>
        <begin position="905"/>
        <end position="933"/>
    </location>
</feature>
<feature type="region of interest" description="Disordered" evidence="2">
    <location>
        <begin position="212"/>
        <end position="240"/>
    </location>
</feature>
<dbReference type="Proteomes" id="UP000694863">
    <property type="component" value="Unplaced"/>
</dbReference>
<protein>
    <submittedName>
        <fullName evidence="4">Sperm-associated antigen 5</fullName>
    </submittedName>
</protein>
<keyword evidence="3" id="KW-1185">Reference proteome</keyword>
<dbReference type="RefSeq" id="XP_004706982.1">
    <property type="nucleotide sequence ID" value="XM_004706925.2"/>
</dbReference>
<feature type="coiled-coil region" evidence="1">
    <location>
        <begin position="717"/>
        <end position="853"/>
    </location>
</feature>
<evidence type="ECO:0000256" key="2">
    <source>
        <dbReference type="SAM" id="MobiDB-lite"/>
    </source>
</evidence>
<accession>A0ABM0ISW2</accession>
<dbReference type="InterPro" id="IPR028728">
    <property type="entry name" value="Astrin"/>
</dbReference>
<organism evidence="3 4">
    <name type="scientific">Echinops telfairi</name>
    <name type="common">Lesser hedgehog tenrec</name>
    <dbReference type="NCBI Taxonomy" id="9371"/>
    <lineage>
        <taxon>Eukaryota</taxon>
        <taxon>Metazoa</taxon>
        <taxon>Chordata</taxon>
        <taxon>Craniata</taxon>
        <taxon>Vertebrata</taxon>
        <taxon>Euteleostomi</taxon>
        <taxon>Mammalia</taxon>
        <taxon>Eutheria</taxon>
        <taxon>Afrotheria</taxon>
        <taxon>Tenrecidae</taxon>
        <taxon>Tenrecinae</taxon>
        <taxon>Echinops</taxon>
    </lineage>
</organism>
<keyword evidence="1" id="KW-0175">Coiled coil</keyword>
<sequence length="1188" mass="132136">MWRVDERPLSASASPQRGRSIMRTPLRELNLQPRACTNSGEGPPGSPSLTPPSGKQTLQKSSNKSSPQALVSTKRTDFPSELFSAPSTWLEACQHESDEQLLDQIPNTSSTPKTSEEAVQLSDSYLVKTMVLGPSLVEQQQDIPLAAPVAAMEETDSISLEEPWRPGDLGREGMVPCMKDSSSEVTAAMPEKPTFQALPCHLLECSPNPCSGQQLHCPKESPRDSGTEAVPESMVPSESNTFWPSVLSRLSPSTALEADFPVNPVEPGEETGATEERDVSLPAPPEEADLEDGALVSAMGDTRCPIPDPVEATSEAAPSPAEDASVVLVSDPGPWMSPLTWLEKGGKNTSIMLENLRQSLCLPSVLRDASIGTPCFSTCSVGTWFSPPAVEEKGTNTSQKGLESIKDRCSEHLTLGRPPDLTALSRRDLEENLLSSLVILEVLSRQLGDWKSQLAVPHPGAQDNSTQTNNSPCGTTKKPQECQSCQEFGPALQQARNVMQSWVLVSKEVIALLHLSLAHLEEDRTTVSQEFLRAEALVSSCFDVLKKFRAKVQSFHAEREEARHQAEMALRGKDAAEAVLEAFCAHASQRISHLEQDVTSMRALRVLLAEAQTHLVQLHTEQEELAQQTVSLSSTLQQDWISMQLDYITWTALLSRSRQLAENLAGKSREVLQERDAAVEEKQKVSRKLEQVTTHLEGCLGKIEQLQVENSRLTTDLQAQLQILASMESQQRDLQDQLAHCTQDLAVKEDLLGQLTQKSEEQAAQWQQEEMALKQTLTELQHQQAVLSKEAQDMKETLEFAEQENQVAHLELGQVECQLKTTLEVLRERSLQCEELKDTVEKLKANLASTVAENQEHALAKTRQYSHELGVSTEQLQSLTLFLQQKLNEKAEPEPLWMNTACAPTKEHSPPGSPALPGNFLSATTEEEPESAPMPLLGSDQSAFTRVGAMVSLQPTETLDMEKSLAEIRTVTLGLQSLCSLLQESKEEAVKTLQGKVCHLQDRLQAQEEQHQEAQKAKEADIEKLNQALCLRYKNEKELQEVIQQQNEKILEQIDRSGELISLREEVAQLTRSLRRAETETKVLQETLAGQQDADGQSMTTHWIQEKVWLTQEVDKLRVMFLEMKDEKAKLKIKFQSHRNILEENVRRSDKELQKLDDTVQHIYETLQSIPEVVRGCKELQELLEFLN</sequence>
<feature type="compositionally biased region" description="Polar residues" evidence="2">
    <location>
        <begin position="462"/>
        <end position="474"/>
    </location>
</feature>
<evidence type="ECO:0000313" key="3">
    <source>
        <dbReference type="Proteomes" id="UP000694863"/>
    </source>
</evidence>
<dbReference type="GeneID" id="101655988"/>
<gene>
    <name evidence="4" type="primary">SPAG5</name>
</gene>
<feature type="region of interest" description="Disordered" evidence="2">
    <location>
        <begin position="257"/>
        <end position="287"/>
    </location>
</feature>